<accession>A0A432LZA8</accession>
<protein>
    <submittedName>
        <fullName evidence="2">Uncharacterized protein</fullName>
    </submittedName>
</protein>
<evidence type="ECO:0000313" key="2">
    <source>
        <dbReference type="EMBL" id="RUL68722.1"/>
    </source>
</evidence>
<keyword evidence="1" id="KW-0472">Membrane</keyword>
<proteinExistence type="predicted"/>
<reference evidence="2 3" key="1">
    <citation type="submission" date="2018-12" db="EMBL/GenBank/DDBJ databases">
        <title>Dyella dinghuensis sp. nov. DHOA06 and Dyella choica sp. nov. 4M-K27, isolated from forest soil.</title>
        <authorList>
            <person name="Qiu L.-H."/>
            <person name="Gao Z.-H."/>
        </authorList>
    </citation>
    <scope>NUCLEOTIDE SEQUENCE [LARGE SCALE GENOMIC DNA]</scope>
    <source>
        <strain evidence="2 3">4M-K27</strain>
    </source>
</reference>
<dbReference type="OrthoDB" id="6064670at2"/>
<dbReference type="AlphaFoldDB" id="A0A432LZA8"/>
<keyword evidence="3" id="KW-1185">Reference proteome</keyword>
<dbReference type="RefSeq" id="WP_126687194.1">
    <property type="nucleotide sequence ID" value="NZ_RYYV01000044.1"/>
</dbReference>
<dbReference type="EMBL" id="RYYV01000044">
    <property type="protein sequence ID" value="RUL68722.1"/>
    <property type="molecule type" value="Genomic_DNA"/>
</dbReference>
<comment type="caution">
    <text evidence="2">The sequence shown here is derived from an EMBL/GenBank/DDBJ whole genome shotgun (WGS) entry which is preliminary data.</text>
</comment>
<evidence type="ECO:0000313" key="3">
    <source>
        <dbReference type="Proteomes" id="UP000274358"/>
    </source>
</evidence>
<feature type="transmembrane region" description="Helical" evidence="1">
    <location>
        <begin position="299"/>
        <end position="320"/>
    </location>
</feature>
<evidence type="ECO:0000256" key="1">
    <source>
        <dbReference type="SAM" id="Phobius"/>
    </source>
</evidence>
<dbReference type="Proteomes" id="UP000274358">
    <property type="component" value="Unassembled WGS sequence"/>
</dbReference>
<gene>
    <name evidence="2" type="ORF">EKH80_23275</name>
</gene>
<keyword evidence="1" id="KW-0812">Transmembrane</keyword>
<organism evidence="2 3">
    <name type="scientific">Dyella choica</name>
    <dbReference type="NCBI Taxonomy" id="1927959"/>
    <lineage>
        <taxon>Bacteria</taxon>
        <taxon>Pseudomonadati</taxon>
        <taxon>Pseudomonadota</taxon>
        <taxon>Gammaproteobacteria</taxon>
        <taxon>Lysobacterales</taxon>
        <taxon>Rhodanobacteraceae</taxon>
        <taxon>Dyella</taxon>
    </lineage>
</organism>
<sequence length="412" mass="44730">MFANVVTLYRASGRPSLAGDRFSFLGPTNPQLDAAVSACEEVDPGFGRFADGPDYDGAGELDFTWSLSSNELGRFFSSVPDFIARCESIHRGEFPKNYYIAELDYFDGDSGEASIPELEKAGRFCELIRLLADLSLSGNLTAVAGRAAHMVFVKPASTGKPPVTVEIATRIEPRMLLVSAPDLDVLRDLLSPQSKGKVRTEEYKAAFRLAIADACAAETTEARFGALLDQWESVIQRFRYDVECIVDRMSFDVLRREIADAELTFVGRVNTSVVDNAAKFLGIPVSLVAVTTVFSGDSLSGDVLVCLGAVIVALVISGIAKATRFQLATTATAFGALLISMRDRAKAGGEVAGSIDELDRTFHRRCAFAKCVVATFQFMAWIPPWAALGIMAWKFPTPWVSNFLGTLLGFRP</sequence>
<name>A0A432LZA8_9GAMM</name>
<keyword evidence="1" id="KW-1133">Transmembrane helix</keyword>
<feature type="transmembrane region" description="Helical" evidence="1">
    <location>
        <begin position="367"/>
        <end position="393"/>
    </location>
</feature>